<reference evidence="2" key="1">
    <citation type="submission" date="2023-08" db="EMBL/GenBank/DDBJ databases">
        <title>Black Yeasts Isolated from many extreme environments.</title>
        <authorList>
            <person name="Coleine C."/>
            <person name="Stajich J.E."/>
            <person name="Selbmann L."/>
        </authorList>
    </citation>
    <scope>NUCLEOTIDE SEQUENCE</scope>
    <source>
        <strain evidence="2">CCFEE 5810</strain>
    </source>
</reference>
<dbReference type="EMBL" id="JAVRQU010000015">
    <property type="protein sequence ID" value="KAK5694846.1"/>
    <property type="molecule type" value="Genomic_DNA"/>
</dbReference>
<evidence type="ECO:0000313" key="3">
    <source>
        <dbReference type="Proteomes" id="UP001310594"/>
    </source>
</evidence>
<gene>
    <name evidence="2" type="ORF">LTR97_009437</name>
</gene>
<dbReference type="Proteomes" id="UP001310594">
    <property type="component" value="Unassembled WGS sequence"/>
</dbReference>
<feature type="compositionally biased region" description="Basic and acidic residues" evidence="1">
    <location>
        <begin position="7"/>
        <end position="25"/>
    </location>
</feature>
<evidence type="ECO:0008006" key="4">
    <source>
        <dbReference type="Google" id="ProtNLM"/>
    </source>
</evidence>
<proteinExistence type="predicted"/>
<organism evidence="2 3">
    <name type="scientific">Elasticomyces elasticus</name>
    <dbReference type="NCBI Taxonomy" id="574655"/>
    <lineage>
        <taxon>Eukaryota</taxon>
        <taxon>Fungi</taxon>
        <taxon>Dikarya</taxon>
        <taxon>Ascomycota</taxon>
        <taxon>Pezizomycotina</taxon>
        <taxon>Dothideomycetes</taxon>
        <taxon>Dothideomycetidae</taxon>
        <taxon>Mycosphaerellales</taxon>
        <taxon>Teratosphaeriaceae</taxon>
        <taxon>Elasticomyces</taxon>
    </lineage>
</organism>
<dbReference type="AlphaFoldDB" id="A0AAN7W5Q7"/>
<comment type="caution">
    <text evidence="2">The sequence shown here is derived from an EMBL/GenBank/DDBJ whole genome shotgun (WGS) entry which is preliminary data.</text>
</comment>
<feature type="region of interest" description="Disordered" evidence="1">
    <location>
        <begin position="1"/>
        <end position="25"/>
    </location>
</feature>
<accession>A0AAN7W5Q7</accession>
<protein>
    <recommendedName>
        <fullName evidence="4">START domain-containing protein</fullName>
    </recommendedName>
</protein>
<dbReference type="InterPro" id="IPR023393">
    <property type="entry name" value="START-like_dom_sf"/>
</dbReference>
<dbReference type="SUPFAM" id="SSF55961">
    <property type="entry name" value="Bet v1-like"/>
    <property type="match status" value="1"/>
</dbReference>
<dbReference type="Gene3D" id="3.30.530.20">
    <property type="match status" value="1"/>
</dbReference>
<name>A0AAN7W5Q7_9PEZI</name>
<dbReference type="CDD" id="cd07822">
    <property type="entry name" value="SRPBCC_4"/>
    <property type="match status" value="1"/>
</dbReference>
<evidence type="ECO:0000313" key="2">
    <source>
        <dbReference type="EMBL" id="KAK5694846.1"/>
    </source>
</evidence>
<evidence type="ECO:0000256" key="1">
    <source>
        <dbReference type="SAM" id="MobiDB-lite"/>
    </source>
</evidence>
<sequence>MAPPKLLEGEAFRDPTHSGHRATHDIPDGGVFSIYADIAIDAPPQAIVDALLDIQNYIKWNSYVREIEITSHPHSHKKGLKMMEGTNMVFHYNLTETEKISKRIACTHIGQLRTLANHAPPALTHIRWDMHNAGSMTPGFLMKAQRMNEIEDLGHGKAIYRTWETFAGWRASHWKNQYEQVLKDRFQDWCRDLKKYVEARQASGVEMTPASTTDTETTS</sequence>